<reference evidence="2" key="1">
    <citation type="submission" date="2023-07" db="EMBL/GenBank/DDBJ databases">
        <title>draft genome sequence of fig (Ficus carica).</title>
        <authorList>
            <person name="Takahashi T."/>
            <person name="Nishimura K."/>
        </authorList>
    </citation>
    <scope>NUCLEOTIDE SEQUENCE</scope>
</reference>
<evidence type="ECO:0000313" key="3">
    <source>
        <dbReference type="Proteomes" id="UP001187192"/>
    </source>
</evidence>
<accession>A0AA87ZPA4</accession>
<sequence>MGVTGKGATVPVRAGDRRVVISNGTGARLALLPGSRCSEHHTVRARARSDENGGGGRSKDLFSENVRL</sequence>
<comment type="caution">
    <text evidence="2">The sequence shown here is derived from an EMBL/GenBank/DDBJ whole genome shotgun (WGS) entry which is preliminary data.</text>
</comment>
<organism evidence="2 3">
    <name type="scientific">Ficus carica</name>
    <name type="common">Common fig</name>
    <dbReference type="NCBI Taxonomy" id="3494"/>
    <lineage>
        <taxon>Eukaryota</taxon>
        <taxon>Viridiplantae</taxon>
        <taxon>Streptophyta</taxon>
        <taxon>Embryophyta</taxon>
        <taxon>Tracheophyta</taxon>
        <taxon>Spermatophyta</taxon>
        <taxon>Magnoliopsida</taxon>
        <taxon>eudicotyledons</taxon>
        <taxon>Gunneridae</taxon>
        <taxon>Pentapetalae</taxon>
        <taxon>rosids</taxon>
        <taxon>fabids</taxon>
        <taxon>Rosales</taxon>
        <taxon>Moraceae</taxon>
        <taxon>Ficeae</taxon>
        <taxon>Ficus</taxon>
    </lineage>
</organism>
<evidence type="ECO:0000256" key="1">
    <source>
        <dbReference type="SAM" id="MobiDB-lite"/>
    </source>
</evidence>
<proteinExistence type="predicted"/>
<evidence type="ECO:0000313" key="2">
    <source>
        <dbReference type="EMBL" id="GMN37627.1"/>
    </source>
</evidence>
<gene>
    <name evidence="2" type="ORF">TIFTF001_006974</name>
</gene>
<dbReference type="AlphaFoldDB" id="A0AA87ZPA4"/>
<name>A0AA87ZPA4_FICCA</name>
<keyword evidence="3" id="KW-1185">Reference proteome</keyword>
<dbReference type="Proteomes" id="UP001187192">
    <property type="component" value="Unassembled WGS sequence"/>
</dbReference>
<feature type="region of interest" description="Disordered" evidence="1">
    <location>
        <begin position="39"/>
        <end position="68"/>
    </location>
</feature>
<dbReference type="EMBL" id="BTGU01000007">
    <property type="protein sequence ID" value="GMN37627.1"/>
    <property type="molecule type" value="Genomic_DNA"/>
</dbReference>
<protein>
    <submittedName>
        <fullName evidence="2">Uncharacterized protein</fullName>
    </submittedName>
</protein>